<dbReference type="InterPro" id="IPR035093">
    <property type="entry name" value="RelE/ParE_toxin_dom_sf"/>
</dbReference>
<dbReference type="NCBIfam" id="TIGR02385">
    <property type="entry name" value="RelE_StbE"/>
    <property type="match status" value="1"/>
</dbReference>
<keyword evidence="2" id="KW-1277">Toxin-antitoxin system</keyword>
<dbReference type="SUPFAM" id="SSF143011">
    <property type="entry name" value="RelE-like"/>
    <property type="match status" value="1"/>
</dbReference>
<dbReference type="InterPro" id="IPR007712">
    <property type="entry name" value="RelE/ParE_toxin"/>
</dbReference>
<dbReference type="EMBL" id="CBSW010000136">
    <property type="protein sequence ID" value="CDG96710.1"/>
    <property type="molecule type" value="Genomic_DNA"/>
</dbReference>
<name>A0A077NFZ1_XENBV</name>
<evidence type="ECO:0000256" key="1">
    <source>
        <dbReference type="ARBA" id="ARBA00006226"/>
    </source>
</evidence>
<dbReference type="Pfam" id="PF05016">
    <property type="entry name" value="ParE_toxin"/>
    <property type="match status" value="1"/>
</dbReference>
<dbReference type="Gene3D" id="3.30.2310.20">
    <property type="entry name" value="RelE-like"/>
    <property type="match status" value="1"/>
</dbReference>
<dbReference type="Proteomes" id="UP000028511">
    <property type="component" value="Unassembled WGS sequence"/>
</dbReference>
<evidence type="ECO:0000313" key="3">
    <source>
        <dbReference type="EMBL" id="CDG96710.1"/>
    </source>
</evidence>
<dbReference type="HOGENOM" id="CLU_155761_0_1_6"/>
<dbReference type="AlphaFoldDB" id="A0A077NFZ1"/>
<comment type="caution">
    <text evidence="3">The sequence shown here is derived from an EMBL/GenBank/DDBJ whole genome shotgun (WGS) entry which is preliminary data.</text>
</comment>
<evidence type="ECO:0000256" key="2">
    <source>
        <dbReference type="ARBA" id="ARBA00022649"/>
    </source>
</evidence>
<accession>A0A077NFZ1</accession>
<protein>
    <submittedName>
        <fullName evidence="3">Toxin of the RelE-RelB toxin-antitoxin system Qin prophage</fullName>
    </submittedName>
</protein>
<organism evidence="3">
    <name type="scientific">Xenorhabdus bovienii str. puntauvense</name>
    <dbReference type="NCBI Taxonomy" id="1398201"/>
    <lineage>
        <taxon>Bacteria</taxon>
        <taxon>Pseudomonadati</taxon>
        <taxon>Pseudomonadota</taxon>
        <taxon>Gammaproteobacteria</taxon>
        <taxon>Enterobacterales</taxon>
        <taxon>Morganellaceae</taxon>
        <taxon>Xenorhabdus</taxon>
    </lineage>
</organism>
<gene>
    <name evidence="3" type="primary">relE</name>
    <name evidence="3" type="ORF">XBP1_2200021</name>
</gene>
<dbReference type="PANTHER" id="PTHR35601:SF1">
    <property type="entry name" value="TOXIN RELE"/>
    <property type="match status" value="1"/>
</dbReference>
<comment type="similarity">
    <text evidence="1">Belongs to the RelE toxin family.</text>
</comment>
<dbReference type="PANTHER" id="PTHR35601">
    <property type="entry name" value="TOXIN RELE"/>
    <property type="match status" value="1"/>
</dbReference>
<sequence>MNVSEIQPNGLGLTLMKFNIDFDERALKEWHKLDKSIREQFKKKLRKLQENPYIESARLHGDLAGCFKIKLRSSGFRLVYQVIDEEIVIWVIAVGKREDSMAYDIAKKRLGV</sequence>
<reference evidence="3" key="1">
    <citation type="submission" date="2013-07" db="EMBL/GenBank/DDBJ databases">
        <title>Sub-species coevolution in mutualistic symbiosis.</title>
        <authorList>
            <person name="Murfin K."/>
            <person name="Klassen J."/>
            <person name="Lee M."/>
            <person name="Forst S."/>
            <person name="Stock P."/>
            <person name="Goodrich-Blair H."/>
        </authorList>
    </citation>
    <scope>NUCLEOTIDE SEQUENCE [LARGE SCALE GENOMIC DNA]</scope>
    <source>
        <strain evidence="3">Puntauvense</strain>
    </source>
</reference>
<proteinExistence type="inferred from homology"/>